<feature type="domain" description="PPIase cyclophilin-type" evidence="17">
    <location>
        <begin position="195"/>
        <end position="338"/>
    </location>
</feature>
<evidence type="ECO:0000256" key="14">
    <source>
        <dbReference type="ARBA" id="ARBA00023235"/>
    </source>
</evidence>
<evidence type="ECO:0000256" key="13">
    <source>
        <dbReference type="ARBA" id="ARBA00023110"/>
    </source>
</evidence>
<evidence type="ECO:0000256" key="15">
    <source>
        <dbReference type="ARBA" id="ARBA00023242"/>
    </source>
</evidence>
<organism evidence="18 19">
    <name type="scientific">Meloidogyne javanica</name>
    <name type="common">Root-knot nematode worm</name>
    <dbReference type="NCBI Taxonomy" id="6303"/>
    <lineage>
        <taxon>Eukaryota</taxon>
        <taxon>Metazoa</taxon>
        <taxon>Ecdysozoa</taxon>
        <taxon>Nematoda</taxon>
        <taxon>Chromadorea</taxon>
        <taxon>Rhabditida</taxon>
        <taxon>Tylenchina</taxon>
        <taxon>Tylenchomorpha</taxon>
        <taxon>Tylenchoidea</taxon>
        <taxon>Meloidogynidae</taxon>
        <taxon>Meloidogyninae</taxon>
        <taxon>Meloidogyne</taxon>
        <taxon>Meloidogyne incognita group</taxon>
    </lineage>
</organism>
<dbReference type="PANTHER" id="PTHR21292">
    <property type="entry name" value="EXOCYST COMPLEX COMPONENT SEC6-RELATED"/>
    <property type="match status" value="1"/>
</dbReference>
<dbReference type="FunFam" id="2.40.100.10:FF:000014">
    <property type="entry name" value="Peptidyl-prolyl cis-trans isomerase cyp65"/>
    <property type="match status" value="1"/>
</dbReference>
<dbReference type="PROSITE" id="PS00170">
    <property type="entry name" value="CSA_PPIASE_1"/>
    <property type="match status" value="1"/>
</dbReference>
<keyword evidence="13" id="KW-0697">Rotamase</keyword>
<comment type="subcellular location">
    <subcellularLocation>
        <location evidence="4">Nucleus</location>
    </subcellularLocation>
</comment>
<evidence type="ECO:0000256" key="9">
    <source>
        <dbReference type="ARBA" id="ARBA00022614"/>
    </source>
</evidence>
<dbReference type="InterPro" id="IPR001611">
    <property type="entry name" value="Leu-rich_rpt"/>
</dbReference>
<dbReference type="PRINTS" id="PR00153">
    <property type="entry name" value="CSAPPISMRASE"/>
</dbReference>
<evidence type="ECO:0000256" key="12">
    <source>
        <dbReference type="ARBA" id="ARBA00022786"/>
    </source>
</evidence>
<dbReference type="GO" id="GO:0061630">
    <property type="term" value="F:ubiquitin protein ligase activity"/>
    <property type="evidence" value="ECO:0007669"/>
    <property type="project" value="UniProtKB-EC"/>
</dbReference>
<dbReference type="InterPro" id="IPR010326">
    <property type="entry name" value="EXOC3/Sec6"/>
</dbReference>
<keyword evidence="15" id="KW-0539">Nucleus</keyword>
<comment type="function">
    <text evidence="3">May catalyze the cis-trans isomerization of proline imidic peptide bonds in oligopeptides thereby assisting the folding of proteins. May also function as a chaperone, playing a role in intracellular transport of proteins. May also have a protein ubiquitin ligase activity acting as an E3 ubiquitin protein ligase or as a ubiquitin-ubiquitin ligase promoting elongation of ubiquitin chains on proteins.</text>
</comment>
<sequence>MGKKQHQSDKLYLTTKEWKDIYGGHKDDTATKIQRAQFKRFPFTHCALSFLPFEDPDLTVLTFAKDKDDPQNLDKFNIEHFYHVQFDTKTKETLLEEKLAMQSPKYFLNSLNNEAKEALSQLEKQYVQKTEEKPKEQIADSINAAHFSQGKVAAGLTSTTMEPVTNNKAAILDEDDVKYSRVTRNGYVRIVTNFGPLNLELFCKHAPRACENFIVHCRNGYYNNTIFHRIVSGFVLQGGDPTGTGTGGESIWDRPFKDEFQGTYKHDQRGILSMANRGTDTNRSQFFITFAACPNLDGKHTVFGRLVGGATTLCAIENVETDKEDRPLEDVKIMAAEVFVDPFEAAAEAVKMERKALASKANSISLEEEANRNRQRQTEIQKPKSYSSGVGKYIKPEIRIAVRRAATEDTSTMEKLMDGKKQNSSKNEIDEATYNQIATMFQRPSQVEKIDELLKKAERKKAAVEAMLRTGVQSQLEGIRSAISHMQVTAEEVLQIGKSMQEIGEKLQSIPETRNRLSMLSKANSQHSQYAIAVENFKHIFNLVDTVEKTHEYILENKLLHAHKNIMELENARDDLMFEVHKLNSERREYDKNLLKNYFTDLDKLVNDLAKQVWYICSRALEAVQGNDSALQQLVSALRIIEREERIDTYYLDQRPVSNDFMPPDRPRQWRRQLFEVLAKNVRDRLEGNQLEDKAINRQWLARYLEACRRKVVSDLKLVKTCLAACFPPDYNIYDRYIKYYHDSISFQIKNIASSPLEKNELVQLLSWIQAYPGKQMLGDPHLGIQAQSLVQEQPLLPRSTKNHLCDRFIEITRRDMHDWLNKTLIQEKDDWYKHVLPETDNDKHYYTQLPSILFGMVEDTVALSKEISQDIIPRVIDIAVDEFAIFSGKYKDAAMAYKGKHFEDRSLFQHYTATIIAIANNLDICLDSTDKLEKNIRLTMESNGSGGALSPTEQLGDLNGNGSLTTRSTAGGFSVVNRQELIDKMEQLKKKFDVGIQFTISALLEEVLEDIIRHLEQIMTRSWLMGSNDLETICITIADYFNDYKHLRGHIRSMLMRELLFKLVAEFMIGIDVRNIAEEAVNNARYHPKGDQDAQKLFQMSKPEVDLSQRYVETIPLTPFVGDCAPYKEYDRIISLNLSTNRFIHFPLLVCQFKNLRSLKILYVGGNRLIAVPDSIGALSELTSLGLADNRLESIPSSIANLHKLTTLSLHNNKIKVLPPGIARLKNLEQLSLRNNPLVTDFVNEILLEPPTLKELAARIVKIQLVNYLNTANQCVNPKCKGVYFESCSELVKFVDFCGKYRVPLLHYLCSSKCSTIEPAYAYTSSSSAESDDDQRPMSSNYAKEKMKKVLLG</sequence>
<dbReference type="InterPro" id="IPR002130">
    <property type="entry name" value="Cyclophilin-type_PPIase_dom"/>
</dbReference>
<evidence type="ECO:0000256" key="8">
    <source>
        <dbReference type="ARBA" id="ARBA00022483"/>
    </source>
</evidence>
<dbReference type="GO" id="GO:0051601">
    <property type="term" value="P:exocyst localization"/>
    <property type="evidence" value="ECO:0007669"/>
    <property type="project" value="TreeGrafter"/>
</dbReference>
<evidence type="ECO:0000256" key="2">
    <source>
        <dbReference type="ARBA" id="ARBA00000971"/>
    </source>
</evidence>
<keyword evidence="14" id="KW-0413">Isomerase</keyword>
<evidence type="ECO:0000256" key="7">
    <source>
        <dbReference type="ARBA" id="ARBA00022448"/>
    </source>
</evidence>
<evidence type="ECO:0000256" key="1">
    <source>
        <dbReference type="ARBA" id="ARBA00000900"/>
    </source>
</evidence>
<dbReference type="InterPro" id="IPR055414">
    <property type="entry name" value="LRR_R13L4/SHOC2-like"/>
</dbReference>
<comment type="catalytic activity">
    <reaction evidence="1">
        <text>S-ubiquitinyl-[E2 ubiquitin-conjugating enzyme]-L-cysteine + [acceptor protein]-L-lysine = [E2 ubiquitin-conjugating enzyme]-L-cysteine + N(6)-ubiquitinyl-[acceptor protein]-L-lysine.</text>
        <dbReference type="EC" id="2.3.2.27"/>
    </reaction>
</comment>
<dbReference type="Pfam" id="PF23598">
    <property type="entry name" value="LRR_14"/>
    <property type="match status" value="1"/>
</dbReference>
<proteinExistence type="inferred from homology"/>
<evidence type="ECO:0000256" key="4">
    <source>
        <dbReference type="ARBA" id="ARBA00004123"/>
    </source>
</evidence>
<dbReference type="SUPFAM" id="SSF50891">
    <property type="entry name" value="Cyclophilin-like"/>
    <property type="match status" value="1"/>
</dbReference>
<dbReference type="Gene3D" id="1.10.357.50">
    <property type="match status" value="1"/>
</dbReference>
<dbReference type="GO" id="GO:0006457">
    <property type="term" value="P:protein folding"/>
    <property type="evidence" value="ECO:0007669"/>
    <property type="project" value="InterPro"/>
</dbReference>
<dbReference type="GO" id="GO:0000149">
    <property type="term" value="F:SNARE binding"/>
    <property type="evidence" value="ECO:0007669"/>
    <property type="project" value="TreeGrafter"/>
</dbReference>
<dbReference type="InterPro" id="IPR003591">
    <property type="entry name" value="Leu-rich_rpt_typical-subtyp"/>
</dbReference>
<feature type="region of interest" description="Disordered" evidence="16">
    <location>
        <begin position="1328"/>
        <end position="1354"/>
    </location>
</feature>
<keyword evidence="11" id="KW-0677">Repeat</keyword>
<evidence type="ECO:0000259" key="17">
    <source>
        <dbReference type="PROSITE" id="PS50072"/>
    </source>
</evidence>
<dbReference type="Gene3D" id="1.10.357.70">
    <property type="entry name" value="Exocyst complex component Sec6, C-terminal domain"/>
    <property type="match status" value="1"/>
</dbReference>
<dbReference type="GO" id="GO:0006887">
    <property type="term" value="P:exocytosis"/>
    <property type="evidence" value="ECO:0007669"/>
    <property type="project" value="UniProtKB-KW"/>
</dbReference>
<dbReference type="Gene3D" id="3.80.10.10">
    <property type="entry name" value="Ribonuclease Inhibitor"/>
    <property type="match status" value="1"/>
</dbReference>
<keyword evidence="9" id="KW-0433">Leucine-rich repeat</keyword>
<dbReference type="WBParaSite" id="scaffold11308_cov180.g15456">
    <property type="protein sequence ID" value="scaffold11308_cov180.g15456"/>
    <property type="gene ID" value="scaffold11308_cov180.g15456"/>
</dbReference>
<name>A0A915LIG9_MELJA</name>
<protein>
    <submittedName>
        <fullName evidence="19">PPIase cyclophilin-type domain-containing protein</fullName>
    </submittedName>
</protein>
<dbReference type="Gene3D" id="2.40.100.10">
    <property type="entry name" value="Cyclophilin-like"/>
    <property type="match status" value="1"/>
</dbReference>
<evidence type="ECO:0000313" key="18">
    <source>
        <dbReference type="Proteomes" id="UP000887561"/>
    </source>
</evidence>
<dbReference type="GO" id="GO:0005634">
    <property type="term" value="C:nucleus"/>
    <property type="evidence" value="ECO:0007669"/>
    <property type="project" value="UniProtKB-SubCell"/>
</dbReference>
<dbReference type="SUPFAM" id="SSF52058">
    <property type="entry name" value="L domain-like"/>
    <property type="match status" value="1"/>
</dbReference>
<reference evidence="19" key="1">
    <citation type="submission" date="2022-11" db="UniProtKB">
        <authorList>
            <consortium name="WormBaseParasite"/>
        </authorList>
    </citation>
    <scope>IDENTIFICATION</scope>
</reference>
<dbReference type="InterPro" id="IPR042532">
    <property type="entry name" value="EXOC3/Sec6_C"/>
</dbReference>
<dbReference type="Pfam" id="PF06046">
    <property type="entry name" value="Sec6"/>
    <property type="match status" value="2"/>
</dbReference>
<accession>A0A915LIG9</accession>
<keyword evidence="10" id="KW-0808">Transferase</keyword>
<evidence type="ECO:0000256" key="3">
    <source>
        <dbReference type="ARBA" id="ARBA00003697"/>
    </source>
</evidence>
<evidence type="ECO:0000313" key="19">
    <source>
        <dbReference type="WBParaSite" id="scaffold11308_cov180.g15456"/>
    </source>
</evidence>
<dbReference type="Pfam" id="PF00160">
    <property type="entry name" value="Pro_isomerase"/>
    <property type="match status" value="1"/>
</dbReference>
<dbReference type="PROSITE" id="PS51450">
    <property type="entry name" value="LRR"/>
    <property type="match status" value="2"/>
</dbReference>
<dbReference type="PANTHER" id="PTHR21292:SF1">
    <property type="entry name" value="EXOCYST COMPLEX COMPONENT 3"/>
    <property type="match status" value="1"/>
</dbReference>
<evidence type="ECO:0000256" key="5">
    <source>
        <dbReference type="ARBA" id="ARBA00007930"/>
    </source>
</evidence>
<evidence type="ECO:0000256" key="11">
    <source>
        <dbReference type="ARBA" id="ARBA00022737"/>
    </source>
</evidence>
<dbReference type="InterPro" id="IPR032675">
    <property type="entry name" value="LRR_dom_sf"/>
</dbReference>
<keyword evidence="12" id="KW-0833">Ubl conjugation pathway</keyword>
<keyword evidence="7" id="KW-0813">Transport</keyword>
<dbReference type="Proteomes" id="UP000887561">
    <property type="component" value="Unplaced"/>
</dbReference>
<dbReference type="GO" id="GO:0000145">
    <property type="term" value="C:exocyst"/>
    <property type="evidence" value="ECO:0007669"/>
    <property type="project" value="InterPro"/>
</dbReference>
<comment type="catalytic activity">
    <reaction evidence="2">
        <text>[protein]-peptidylproline (omega=180) = [protein]-peptidylproline (omega=0)</text>
        <dbReference type="Rhea" id="RHEA:16237"/>
        <dbReference type="Rhea" id="RHEA-COMP:10747"/>
        <dbReference type="Rhea" id="RHEA-COMP:10748"/>
        <dbReference type="ChEBI" id="CHEBI:83833"/>
        <dbReference type="ChEBI" id="CHEBI:83834"/>
        <dbReference type="EC" id="5.2.1.8"/>
    </reaction>
</comment>
<keyword evidence="8" id="KW-0268">Exocytosis</keyword>
<evidence type="ECO:0000256" key="10">
    <source>
        <dbReference type="ARBA" id="ARBA00022679"/>
    </source>
</evidence>
<dbReference type="PROSITE" id="PS50072">
    <property type="entry name" value="CSA_PPIASE_2"/>
    <property type="match status" value="1"/>
</dbReference>
<dbReference type="SMART" id="SM00369">
    <property type="entry name" value="LRR_TYP"/>
    <property type="match status" value="3"/>
</dbReference>
<keyword evidence="18" id="KW-1185">Reference proteome</keyword>
<dbReference type="GO" id="GO:0003755">
    <property type="term" value="F:peptidyl-prolyl cis-trans isomerase activity"/>
    <property type="evidence" value="ECO:0007669"/>
    <property type="project" value="UniProtKB-KW"/>
</dbReference>
<dbReference type="InterPro" id="IPR020892">
    <property type="entry name" value="Cyclophilin-type_PPIase_CS"/>
</dbReference>
<comment type="similarity">
    <text evidence="5">Belongs to the cyclophilin-type PPIase family. PPIL2 subfamily.</text>
</comment>
<evidence type="ECO:0000256" key="16">
    <source>
        <dbReference type="SAM" id="MobiDB-lite"/>
    </source>
</evidence>
<evidence type="ECO:0000256" key="6">
    <source>
        <dbReference type="ARBA" id="ARBA00009447"/>
    </source>
</evidence>
<dbReference type="InterPro" id="IPR029000">
    <property type="entry name" value="Cyclophilin-like_dom_sf"/>
</dbReference>
<comment type="similarity">
    <text evidence="6">Belongs to the SEC6 family.</text>
</comment>